<gene>
    <name evidence="2" type="ORF">HPG69_016320</name>
</gene>
<name>A0A7J7F6Z6_DICBM</name>
<feature type="region of interest" description="Disordered" evidence="1">
    <location>
        <begin position="114"/>
        <end position="142"/>
    </location>
</feature>
<organism evidence="2 3">
    <name type="scientific">Diceros bicornis minor</name>
    <name type="common">South-central black rhinoceros</name>
    <dbReference type="NCBI Taxonomy" id="77932"/>
    <lineage>
        <taxon>Eukaryota</taxon>
        <taxon>Metazoa</taxon>
        <taxon>Chordata</taxon>
        <taxon>Craniata</taxon>
        <taxon>Vertebrata</taxon>
        <taxon>Euteleostomi</taxon>
        <taxon>Mammalia</taxon>
        <taxon>Eutheria</taxon>
        <taxon>Laurasiatheria</taxon>
        <taxon>Perissodactyla</taxon>
        <taxon>Rhinocerotidae</taxon>
        <taxon>Diceros</taxon>
    </lineage>
</organism>
<sequence>MINLKLFENPGFQVDEENDEKAWVEEVRKQRRLPHQEENVKQQKRLQGDQQMVLRSWFSEIRAGEELRSLKDSDTKQKLMNKTLEDDLKLEAKSGTLSVSDTMVGSKQLTFTLKSSEQRKKQQEAEKLHRQEENASSFSWSPEVKTQKRPAVSLNLEMILHVTRKERFSLKLIILGVH</sequence>
<evidence type="ECO:0000313" key="2">
    <source>
        <dbReference type="EMBL" id="KAF5923832.1"/>
    </source>
</evidence>
<dbReference type="EMBL" id="JACDTQ010001128">
    <property type="protein sequence ID" value="KAF5923832.1"/>
    <property type="molecule type" value="Genomic_DNA"/>
</dbReference>
<evidence type="ECO:0000256" key="1">
    <source>
        <dbReference type="SAM" id="MobiDB-lite"/>
    </source>
</evidence>
<comment type="caution">
    <text evidence="2">The sequence shown here is derived from an EMBL/GenBank/DDBJ whole genome shotgun (WGS) entry which is preliminary data.</text>
</comment>
<dbReference type="AlphaFoldDB" id="A0A7J7F6Z6"/>
<reference evidence="2 3" key="1">
    <citation type="journal article" date="2020" name="Mol. Biol. Evol.">
        <title>Interspecific Gene Flow and the Evolution of Specialization in Black and White Rhinoceros.</title>
        <authorList>
            <person name="Moodley Y."/>
            <person name="Westbury M.V."/>
            <person name="Russo I.M."/>
            <person name="Gopalakrishnan S."/>
            <person name="Rakotoarivelo A."/>
            <person name="Olsen R.A."/>
            <person name="Prost S."/>
            <person name="Tunstall T."/>
            <person name="Ryder O.A."/>
            <person name="Dalen L."/>
            <person name="Bruford M.W."/>
        </authorList>
    </citation>
    <scope>NUCLEOTIDE SEQUENCE [LARGE SCALE GENOMIC DNA]</scope>
    <source>
        <strain evidence="2">SBR-YM</strain>
        <tissue evidence="2">Skin</tissue>
    </source>
</reference>
<protein>
    <submittedName>
        <fullName evidence="2">Uncharacterized protein</fullName>
    </submittedName>
</protein>
<keyword evidence="3" id="KW-1185">Reference proteome</keyword>
<proteinExistence type="predicted"/>
<evidence type="ECO:0000313" key="3">
    <source>
        <dbReference type="Proteomes" id="UP000551758"/>
    </source>
</evidence>
<accession>A0A7J7F6Z6</accession>
<dbReference type="Proteomes" id="UP000551758">
    <property type="component" value="Unassembled WGS sequence"/>
</dbReference>
<feature type="compositionally biased region" description="Basic and acidic residues" evidence="1">
    <location>
        <begin position="116"/>
        <end position="133"/>
    </location>
</feature>